<evidence type="ECO:0000259" key="12">
    <source>
        <dbReference type="PROSITE" id="PS50011"/>
    </source>
</evidence>
<dbReference type="GO" id="GO:0004016">
    <property type="term" value="F:adenylate cyclase activity"/>
    <property type="evidence" value="ECO:0007669"/>
    <property type="project" value="TreeGrafter"/>
</dbReference>
<dbReference type="CDD" id="cd14043">
    <property type="entry name" value="PK_GC-2D"/>
    <property type="match status" value="1"/>
</dbReference>
<dbReference type="GO" id="GO:0004383">
    <property type="term" value="F:guanylate cyclase activity"/>
    <property type="evidence" value="ECO:0007669"/>
    <property type="project" value="UniProtKB-EC"/>
</dbReference>
<keyword evidence="6 8" id="KW-0141">cGMP biosynthesis</keyword>
<dbReference type="InterPro" id="IPR011645">
    <property type="entry name" value="HNOB_dom_associated"/>
</dbReference>
<dbReference type="SMART" id="SM00044">
    <property type="entry name" value="CYCc"/>
    <property type="match status" value="1"/>
</dbReference>
<reference evidence="14" key="1">
    <citation type="journal article" date="2016" name="Insect Biochem. Mol. Biol.">
        <title>Multifaceted biological insights from a draft genome sequence of the tobacco hornworm moth, Manduca sexta.</title>
        <authorList>
            <person name="Kanost M.R."/>
            <person name="Arrese E.L."/>
            <person name="Cao X."/>
            <person name="Chen Y.R."/>
            <person name="Chellapilla S."/>
            <person name="Goldsmith M.R."/>
            <person name="Grosse-Wilde E."/>
            <person name="Heckel D.G."/>
            <person name="Herndon N."/>
            <person name="Jiang H."/>
            <person name="Papanicolaou A."/>
            <person name="Qu J."/>
            <person name="Soulages J.L."/>
            <person name="Vogel H."/>
            <person name="Walters J."/>
            <person name="Waterhouse R.M."/>
            <person name="Ahn S.J."/>
            <person name="Almeida F.C."/>
            <person name="An C."/>
            <person name="Aqrawi P."/>
            <person name="Bretschneider A."/>
            <person name="Bryant W.B."/>
            <person name="Bucks S."/>
            <person name="Chao H."/>
            <person name="Chevignon G."/>
            <person name="Christen J.M."/>
            <person name="Clarke D.F."/>
            <person name="Dittmer N.T."/>
            <person name="Ferguson L.C.F."/>
            <person name="Garavelou S."/>
            <person name="Gordon K.H.J."/>
            <person name="Gunaratna R.T."/>
            <person name="Han Y."/>
            <person name="Hauser F."/>
            <person name="He Y."/>
            <person name="Heidel-Fischer H."/>
            <person name="Hirsh A."/>
            <person name="Hu Y."/>
            <person name="Jiang H."/>
            <person name="Kalra D."/>
            <person name="Klinner C."/>
            <person name="Konig C."/>
            <person name="Kovar C."/>
            <person name="Kroll A.R."/>
            <person name="Kuwar S.S."/>
            <person name="Lee S.L."/>
            <person name="Lehman R."/>
            <person name="Li K."/>
            <person name="Li Z."/>
            <person name="Liang H."/>
            <person name="Lovelace S."/>
            <person name="Lu Z."/>
            <person name="Mansfield J.H."/>
            <person name="McCulloch K.J."/>
            <person name="Mathew T."/>
            <person name="Morton B."/>
            <person name="Muzny D.M."/>
            <person name="Neunemann D."/>
            <person name="Ongeri F."/>
            <person name="Pauchet Y."/>
            <person name="Pu L.L."/>
            <person name="Pyrousis I."/>
            <person name="Rao X.J."/>
            <person name="Redding A."/>
            <person name="Roesel C."/>
            <person name="Sanchez-Gracia A."/>
            <person name="Schaack S."/>
            <person name="Shukla A."/>
            <person name="Tetreau G."/>
            <person name="Wang Y."/>
            <person name="Xiong G.H."/>
            <person name="Traut W."/>
            <person name="Walsh T.K."/>
            <person name="Worley K.C."/>
            <person name="Wu D."/>
            <person name="Wu W."/>
            <person name="Wu Y.Q."/>
            <person name="Zhang X."/>
            <person name="Zou Z."/>
            <person name="Zucker H."/>
            <person name="Briscoe A.D."/>
            <person name="Burmester T."/>
            <person name="Clem R.J."/>
            <person name="Feyereisen R."/>
            <person name="Grimmelikhuijzen C.J.P."/>
            <person name="Hamodrakas S.J."/>
            <person name="Hansson B.S."/>
            <person name="Huguet E."/>
            <person name="Jermiin L.S."/>
            <person name="Lan Q."/>
            <person name="Lehman H.K."/>
            <person name="Lorenzen M."/>
            <person name="Merzendorfer H."/>
            <person name="Michalopoulos I."/>
            <person name="Morton D.B."/>
            <person name="Muthukrishnan S."/>
            <person name="Oakeshott J.G."/>
            <person name="Palmer W."/>
            <person name="Park Y."/>
            <person name="Passarelli A.L."/>
            <person name="Rozas J."/>
            <person name="Schwartz L.M."/>
            <person name="Smith W."/>
            <person name="Southgate A."/>
            <person name="Vilcinskas A."/>
            <person name="Vogt R."/>
            <person name="Wang P."/>
            <person name="Werren J."/>
            <person name="Yu X.Q."/>
            <person name="Zhou J.J."/>
            <person name="Brown S.J."/>
            <person name="Scherer S.E."/>
            <person name="Richards S."/>
            <person name="Blissard G.W."/>
        </authorList>
    </citation>
    <scope>NUCLEOTIDE SEQUENCE</scope>
</reference>
<dbReference type="GO" id="GO:0035556">
    <property type="term" value="P:intracellular signal transduction"/>
    <property type="evidence" value="ECO:0007669"/>
    <property type="project" value="InterPro"/>
</dbReference>
<comment type="similarity">
    <text evidence="7">Belongs to the adenylyl cyclase class-4/guanylyl cyclase family.</text>
</comment>
<gene>
    <name evidence="14" type="ORF">O3G_MSEX003108</name>
</gene>
<dbReference type="PROSITE" id="PS00452">
    <property type="entry name" value="GUANYLATE_CYCLASE_1"/>
    <property type="match status" value="1"/>
</dbReference>
<feature type="domain" description="Guanylate cyclase" evidence="13">
    <location>
        <begin position="916"/>
        <end position="1045"/>
    </location>
</feature>
<feature type="signal peptide" evidence="11">
    <location>
        <begin position="1"/>
        <end position="20"/>
    </location>
</feature>
<dbReference type="PROSITE" id="PS50011">
    <property type="entry name" value="PROTEIN_KINASE_DOM"/>
    <property type="match status" value="1"/>
</dbReference>
<dbReference type="PROSITE" id="PS50125">
    <property type="entry name" value="GUANYLATE_CYCLASE_2"/>
    <property type="match status" value="1"/>
</dbReference>
<reference evidence="14" key="2">
    <citation type="submission" date="2020-12" db="EMBL/GenBank/DDBJ databases">
        <authorList>
            <person name="Kanost M."/>
        </authorList>
    </citation>
    <scope>NUCLEOTIDE SEQUENCE</scope>
</reference>
<organism evidence="14 15">
    <name type="scientific">Manduca sexta</name>
    <name type="common">Tobacco hawkmoth</name>
    <name type="synonym">Tobacco hornworm</name>
    <dbReference type="NCBI Taxonomy" id="7130"/>
    <lineage>
        <taxon>Eukaryota</taxon>
        <taxon>Metazoa</taxon>
        <taxon>Ecdysozoa</taxon>
        <taxon>Arthropoda</taxon>
        <taxon>Hexapoda</taxon>
        <taxon>Insecta</taxon>
        <taxon>Pterygota</taxon>
        <taxon>Neoptera</taxon>
        <taxon>Endopterygota</taxon>
        <taxon>Lepidoptera</taxon>
        <taxon>Glossata</taxon>
        <taxon>Ditrysia</taxon>
        <taxon>Bombycoidea</taxon>
        <taxon>Sphingidae</taxon>
        <taxon>Sphinginae</taxon>
        <taxon>Sphingini</taxon>
        <taxon>Manduca</taxon>
    </lineage>
</organism>
<keyword evidence="11" id="KW-0732">Signal</keyword>
<dbReference type="GO" id="GO:0007168">
    <property type="term" value="P:receptor guanylyl cyclase signaling pathway"/>
    <property type="evidence" value="ECO:0007669"/>
    <property type="project" value="TreeGrafter"/>
</dbReference>
<dbReference type="InterPro" id="IPR000719">
    <property type="entry name" value="Prot_kinase_dom"/>
</dbReference>
<evidence type="ECO:0000256" key="3">
    <source>
        <dbReference type="ARBA" id="ARBA00022741"/>
    </source>
</evidence>
<evidence type="ECO:0000256" key="5">
    <source>
        <dbReference type="ARBA" id="ARBA00023239"/>
    </source>
</evidence>
<dbReference type="FunFam" id="1.10.510.10:FF:000801">
    <property type="entry name" value="Guanylate cyclase"/>
    <property type="match status" value="1"/>
</dbReference>
<dbReference type="InterPro" id="IPR018297">
    <property type="entry name" value="A/G_cyclase_CS"/>
</dbReference>
<sequence>MRALLPLLAVAAALRPPALLVLRAACSVPSTSNSDAFDAARFRQFASVQRTTLMPVKLLSYHDTCGVSWRESVARTALSTLRAGGLVECVGWPGTSVCGAMSAAARVLRRPVPAECARVGSRAHAVAELARRLRWSRVLLPPATADSTALIAPECNAALLEVARALSATGATVRYMTTEASDLQRRSHVVILCTSTGSNRSQDTEQSFSGADALLLLLVQGRPTNHQGSGGANNTSATDVTGDKDTKSIPNVTTHSSSGERLDSTMPINGEKHIFKHRTTSPFHELDSLKISSNGTIITGASVASMDDDHNKKVYQILTTARNQTTKPKSLDNNSHLHVVTGQQQVQEVPLKESASDVIDELDASLDRLGKALPNRVLVLRDAGLGNEHARSVDALHAAALRLLERAAIADRAHLQSLRTMYPLYGRNDLQSAWRLIATLDATSVRQLDEDVDWVTSVEFHDKGDALQRWNATHDGRDGESVFAGLIATLLAAAGAAALASGVALGARLLMARRRRRRRRGDAVLAPADFTFPADERRRVGEGMETMLSCWLKQLHEFGGPELERPDLLKQPAASPRVPSVPSSTCSVNRTIADRRTRYRGDAVHLKCLPAASAFELKRKAIDVLLVMQSLRHENINPFIGCLCDNRPALVFDYCGRGSLEDVLTADDIKLDWTFRLSLLTDLVKGMRYLHASPLRVHGRLSSRSCVVDSRWVLRVSDYGLPAFYRAQALPQPERSARELLWTAPELLRERRGGGGWGATQPGDVFSFAIIMQEVIVRGEPYCMLALTPDEIVEKVSRPPPLIRPSVSMGAAPPEAVSVMRQCWSEAPDLRPDFNRLHDVFRHMHRGRKINIVDSMFEMLEKYSNNLEELIKERTEQLDMEKKKTEQLLNRMLPRSVAERLMLGSRVEPEEFEEVSIYFSDIVGFTALAARSTPVQVVDLLNDLYTTFDAAIEQYRVYKVETIGDAYMVVGGLPKRARDHAESVATMALHLLHLAGRFRVRHLPDTPLHLRIGLHSGPCCAGVVGLTMPRYCLFGDTVNTASRMESTGAAWRIQMSAATAEKLLAAGGYRLRSRGLTQIKGKGAMHTYWLLGKEGFDRPLPTPPPLESEEEILVEAECEVDDQEPVSRTISPSTHSTTPDTAVVMDGCCMLVFFIFVLVFQLNSNQNKIFCIYSALTAPESATLPKMCELMGSMSPMSPTSTTALEALPRGPLHGASVDHSAAYARYRWLPGGARSLRRQWSLERGEALAAAAASAEPLALVAGVTPRSAPRYRTRRDQREDETHLT</sequence>
<dbReference type="GO" id="GO:0004672">
    <property type="term" value="F:protein kinase activity"/>
    <property type="evidence" value="ECO:0007669"/>
    <property type="project" value="InterPro"/>
</dbReference>
<keyword evidence="15" id="KW-1185">Reference proteome</keyword>
<dbReference type="GO" id="GO:0005524">
    <property type="term" value="F:ATP binding"/>
    <property type="evidence" value="ECO:0007669"/>
    <property type="project" value="InterPro"/>
</dbReference>
<evidence type="ECO:0000256" key="1">
    <source>
        <dbReference type="ARBA" id="ARBA00001436"/>
    </source>
</evidence>
<keyword evidence="4" id="KW-0325">Glycoprotein</keyword>
<feature type="compositionally biased region" description="Polar residues" evidence="10">
    <location>
        <begin position="248"/>
        <end position="257"/>
    </location>
</feature>
<feature type="region of interest" description="Disordered" evidence="10">
    <location>
        <begin position="1265"/>
        <end position="1287"/>
    </location>
</feature>
<dbReference type="EC" id="4.6.1.2" evidence="2 8"/>
<evidence type="ECO:0000256" key="6">
    <source>
        <dbReference type="ARBA" id="ARBA00023293"/>
    </source>
</evidence>
<dbReference type="CDD" id="cd07302">
    <property type="entry name" value="CHD"/>
    <property type="match status" value="1"/>
</dbReference>
<comment type="caution">
    <text evidence="14">The sequence shown here is derived from an EMBL/GenBank/DDBJ whole genome shotgun (WGS) entry which is preliminary data.</text>
</comment>
<dbReference type="InterPro" id="IPR001245">
    <property type="entry name" value="Ser-Thr/Tyr_kinase_cat_dom"/>
</dbReference>
<feature type="compositionally biased region" description="Basic and acidic residues" evidence="10">
    <location>
        <begin position="1276"/>
        <end position="1287"/>
    </location>
</feature>
<evidence type="ECO:0000256" key="7">
    <source>
        <dbReference type="RuleBase" id="RU000405"/>
    </source>
</evidence>
<keyword evidence="9" id="KW-0175">Coiled coil</keyword>
<evidence type="ECO:0000256" key="10">
    <source>
        <dbReference type="SAM" id="MobiDB-lite"/>
    </source>
</evidence>
<dbReference type="PANTHER" id="PTHR11920:SF462">
    <property type="entry name" value="GUANYLATE CYCLASE"/>
    <property type="match status" value="1"/>
</dbReference>
<feature type="domain" description="Protein kinase" evidence="12">
    <location>
        <begin position="534"/>
        <end position="841"/>
    </location>
</feature>
<dbReference type="GO" id="GO:0001653">
    <property type="term" value="F:peptide receptor activity"/>
    <property type="evidence" value="ECO:0007669"/>
    <property type="project" value="TreeGrafter"/>
</dbReference>
<evidence type="ECO:0000313" key="14">
    <source>
        <dbReference type="EMBL" id="KAG6443949.1"/>
    </source>
</evidence>
<evidence type="ECO:0000256" key="9">
    <source>
        <dbReference type="SAM" id="Coils"/>
    </source>
</evidence>
<dbReference type="InterPro" id="IPR001054">
    <property type="entry name" value="A/G_cyclase"/>
</dbReference>
<dbReference type="InterPro" id="IPR050401">
    <property type="entry name" value="Cyclic_nucleotide_synthase"/>
</dbReference>
<dbReference type="PANTHER" id="PTHR11920">
    <property type="entry name" value="GUANYLYL CYCLASE"/>
    <property type="match status" value="1"/>
</dbReference>
<feature type="chain" id="PRO_5037436433" description="Guanylate cyclase" evidence="11">
    <location>
        <begin position="21"/>
        <end position="1287"/>
    </location>
</feature>
<name>A0A921YSH0_MANSE</name>
<evidence type="ECO:0000259" key="13">
    <source>
        <dbReference type="PROSITE" id="PS50125"/>
    </source>
</evidence>
<dbReference type="Pfam" id="PF07714">
    <property type="entry name" value="PK_Tyr_Ser-Thr"/>
    <property type="match status" value="1"/>
</dbReference>
<dbReference type="Proteomes" id="UP000791440">
    <property type="component" value="Unassembled WGS sequence"/>
</dbReference>
<dbReference type="Pfam" id="PF07701">
    <property type="entry name" value="HNOBA"/>
    <property type="match status" value="1"/>
</dbReference>
<evidence type="ECO:0000313" key="15">
    <source>
        <dbReference type="Proteomes" id="UP000791440"/>
    </source>
</evidence>
<dbReference type="Pfam" id="PF00211">
    <property type="entry name" value="Guanylate_cyc"/>
    <property type="match status" value="1"/>
</dbReference>
<dbReference type="GO" id="GO:0005886">
    <property type="term" value="C:plasma membrane"/>
    <property type="evidence" value="ECO:0007669"/>
    <property type="project" value="TreeGrafter"/>
</dbReference>
<keyword evidence="3" id="KW-0547">Nucleotide-binding</keyword>
<evidence type="ECO:0000256" key="4">
    <source>
        <dbReference type="ARBA" id="ARBA00023180"/>
    </source>
</evidence>
<dbReference type="FunFam" id="3.30.70.1230:FF:000039">
    <property type="entry name" value="Guanylate cyclase"/>
    <property type="match status" value="1"/>
</dbReference>
<dbReference type="EMBL" id="JH668306">
    <property type="protein sequence ID" value="KAG6443949.1"/>
    <property type="molecule type" value="Genomic_DNA"/>
</dbReference>
<feature type="compositionally biased region" description="Polar residues" evidence="10">
    <location>
        <begin position="224"/>
        <end position="239"/>
    </location>
</feature>
<keyword evidence="5 7" id="KW-0456">Lyase</keyword>
<evidence type="ECO:0000256" key="2">
    <source>
        <dbReference type="ARBA" id="ARBA00012202"/>
    </source>
</evidence>
<feature type="coiled-coil region" evidence="9">
    <location>
        <begin position="853"/>
        <end position="884"/>
    </location>
</feature>
<accession>A0A921YSH0</accession>
<comment type="catalytic activity">
    <reaction evidence="1 8">
        <text>GTP = 3',5'-cyclic GMP + diphosphate</text>
        <dbReference type="Rhea" id="RHEA:13665"/>
        <dbReference type="ChEBI" id="CHEBI:33019"/>
        <dbReference type="ChEBI" id="CHEBI:37565"/>
        <dbReference type="ChEBI" id="CHEBI:57746"/>
        <dbReference type="EC" id="4.6.1.2"/>
    </reaction>
</comment>
<evidence type="ECO:0000256" key="8">
    <source>
        <dbReference type="RuleBase" id="RU003431"/>
    </source>
</evidence>
<evidence type="ECO:0000256" key="11">
    <source>
        <dbReference type="SAM" id="SignalP"/>
    </source>
</evidence>
<proteinExistence type="inferred from homology"/>
<protein>
    <recommendedName>
        <fullName evidence="2 8">Guanylate cyclase</fullName>
        <ecNumber evidence="2 8">4.6.1.2</ecNumber>
    </recommendedName>
</protein>
<feature type="region of interest" description="Disordered" evidence="10">
    <location>
        <begin position="224"/>
        <end position="266"/>
    </location>
</feature>